<dbReference type="GO" id="GO:0005743">
    <property type="term" value="C:mitochondrial inner membrane"/>
    <property type="evidence" value="ECO:0007669"/>
    <property type="project" value="UniProtKB-SubCell"/>
</dbReference>
<keyword evidence="8 10" id="KW-0472">Membrane</keyword>
<evidence type="ECO:0000256" key="9">
    <source>
        <dbReference type="ARBA" id="ARBA00024807"/>
    </source>
</evidence>
<feature type="compositionally biased region" description="Low complexity" evidence="12">
    <location>
        <begin position="1"/>
        <end position="14"/>
    </location>
</feature>
<evidence type="ECO:0000313" key="14">
    <source>
        <dbReference type="Proteomes" id="UP000284706"/>
    </source>
</evidence>
<comment type="subcellular location">
    <subcellularLocation>
        <location evidence="10">Mitochondrion inner membrane</location>
        <topology evidence="10">Multi-pass membrane protein</topology>
    </subcellularLocation>
</comment>
<keyword evidence="2 10" id="KW-0812">Transmembrane</keyword>
<dbReference type="EMBL" id="NHYE01005626">
    <property type="protein sequence ID" value="PPQ66614.1"/>
    <property type="molecule type" value="Genomic_DNA"/>
</dbReference>
<comment type="similarity">
    <text evidence="1 10">Belongs to the SHE9 family.</text>
</comment>
<evidence type="ECO:0000256" key="5">
    <source>
        <dbReference type="ARBA" id="ARBA00022989"/>
    </source>
</evidence>
<dbReference type="GO" id="GO:0007007">
    <property type="term" value="P:inner mitochondrial membrane organization"/>
    <property type="evidence" value="ECO:0007669"/>
    <property type="project" value="TreeGrafter"/>
</dbReference>
<accession>A0A409VK17</accession>
<evidence type="ECO:0000256" key="4">
    <source>
        <dbReference type="ARBA" id="ARBA00022946"/>
    </source>
</evidence>
<evidence type="ECO:0000313" key="13">
    <source>
        <dbReference type="EMBL" id="PPQ66614.1"/>
    </source>
</evidence>
<evidence type="ECO:0000256" key="7">
    <source>
        <dbReference type="ARBA" id="ARBA00023128"/>
    </source>
</evidence>
<dbReference type="FunCoup" id="A0A409VK17">
    <property type="interactions" value="57"/>
</dbReference>
<comment type="function">
    <text evidence="9">Required for the maintenance of the structure of the mitochondrial inner membrane. Involved in mitochondrial morphology. Causes growth arrest when highly overexpressed.</text>
</comment>
<evidence type="ECO:0000256" key="1">
    <source>
        <dbReference type="ARBA" id="ARBA00007472"/>
    </source>
</evidence>
<organism evidence="13 14">
    <name type="scientific">Gymnopilus dilepis</name>
    <dbReference type="NCBI Taxonomy" id="231916"/>
    <lineage>
        <taxon>Eukaryota</taxon>
        <taxon>Fungi</taxon>
        <taxon>Dikarya</taxon>
        <taxon>Basidiomycota</taxon>
        <taxon>Agaricomycotina</taxon>
        <taxon>Agaricomycetes</taxon>
        <taxon>Agaricomycetidae</taxon>
        <taxon>Agaricales</taxon>
        <taxon>Agaricineae</taxon>
        <taxon>Hymenogastraceae</taxon>
        <taxon>Gymnopilus</taxon>
    </lineage>
</organism>
<feature type="transmembrane region" description="Helical" evidence="10">
    <location>
        <begin position="393"/>
        <end position="412"/>
    </location>
</feature>
<keyword evidence="5 10" id="KW-1133">Transmembrane helix</keyword>
<evidence type="ECO:0000256" key="11">
    <source>
        <dbReference type="SAM" id="Coils"/>
    </source>
</evidence>
<keyword evidence="6 11" id="KW-0175">Coiled coil</keyword>
<keyword evidence="14" id="KW-1185">Reference proteome</keyword>
<dbReference type="OrthoDB" id="5595506at2759"/>
<dbReference type="PANTHER" id="PTHR31961:SF3">
    <property type="entry name" value="SENSITIVE TO HIGH EXPRESSION PROTEIN 9, MITOCHONDRIAL"/>
    <property type="match status" value="1"/>
</dbReference>
<feature type="compositionally biased region" description="Basic and acidic residues" evidence="12">
    <location>
        <begin position="34"/>
        <end position="57"/>
    </location>
</feature>
<feature type="compositionally biased region" description="Low complexity" evidence="12">
    <location>
        <begin position="61"/>
        <end position="96"/>
    </location>
</feature>
<evidence type="ECO:0000256" key="10">
    <source>
        <dbReference type="RuleBase" id="RU364128"/>
    </source>
</evidence>
<keyword evidence="4 10" id="KW-0809">Transit peptide</keyword>
<protein>
    <recommendedName>
        <fullName evidence="10">Sensitive to high expression protein 9, mitochondrial</fullName>
    </recommendedName>
</protein>
<gene>
    <name evidence="13" type="ORF">CVT26_009375</name>
</gene>
<dbReference type="Proteomes" id="UP000284706">
    <property type="component" value="Unassembled WGS sequence"/>
</dbReference>
<dbReference type="AlphaFoldDB" id="A0A409VK17"/>
<dbReference type="Pfam" id="PF05546">
    <property type="entry name" value="She9_MDM33"/>
    <property type="match status" value="1"/>
</dbReference>
<keyword evidence="3 10" id="KW-0999">Mitochondrion inner membrane</keyword>
<evidence type="ECO:0000256" key="6">
    <source>
        <dbReference type="ARBA" id="ARBA00023054"/>
    </source>
</evidence>
<comment type="subunit">
    <text evidence="10">Homooligomer.</text>
</comment>
<feature type="region of interest" description="Disordered" evidence="12">
    <location>
        <begin position="1"/>
        <end position="105"/>
    </location>
</feature>
<evidence type="ECO:0000256" key="12">
    <source>
        <dbReference type="SAM" id="MobiDB-lite"/>
    </source>
</evidence>
<evidence type="ECO:0000256" key="3">
    <source>
        <dbReference type="ARBA" id="ARBA00022792"/>
    </source>
</evidence>
<feature type="coiled-coil region" evidence="11">
    <location>
        <begin position="178"/>
        <end position="205"/>
    </location>
</feature>
<dbReference type="InParanoid" id="A0A409VK17"/>
<keyword evidence="7 10" id="KW-0496">Mitochondrion</keyword>
<dbReference type="PANTHER" id="PTHR31961">
    <property type="entry name" value="SENSITIVE TO HIGH EXPRESSION PROTEIN 9, MITOCHONDRIAL"/>
    <property type="match status" value="1"/>
</dbReference>
<name>A0A409VK17_9AGAR</name>
<dbReference type="InterPro" id="IPR008839">
    <property type="entry name" value="MDM33_fungi"/>
</dbReference>
<evidence type="ECO:0000256" key="2">
    <source>
        <dbReference type="ARBA" id="ARBA00022692"/>
    </source>
</evidence>
<sequence length="413" mass="46321">MLRSSLTRPLLRRPFSIHAATRNVQRPPIAGEPQKNKDEASTATRHDGPTLHAEEFSSLRPDAQSAPAPESSSSTTDNPTSSSTSSTSSFSSLSPSEQPREPLSNYDLELVKKRIREWTEQATIALRNRADDFTGQAKATFSQLGSHLNKVTGYEEIEALKRGVVEQEEKIYIARQAAKEAKLAYEEAAAQRSKSQREVNDLLQRKSSWTDADVSRFTTLVRQDHLYDQEEARAKEAVIATEDAVEREFSELLRKILARYHEEQVWSDKIRSASTYGSLVALGLNMLVFIMAIVVVEPWKRRRLAQTFERKIEELSRENEERVGRSMEAIGEQMRWQGEMIASLKEELARMVDVAPILPLPAAVEPKAEAEEAEHPIVIVQSVPQPSRRQWELAAISAGAFVAGILTTAIFGR</sequence>
<proteinExistence type="inferred from homology"/>
<feature type="transmembrane region" description="Helical" evidence="10">
    <location>
        <begin position="276"/>
        <end position="296"/>
    </location>
</feature>
<reference evidence="13 14" key="1">
    <citation type="journal article" date="2018" name="Evol. Lett.">
        <title>Horizontal gene cluster transfer increased hallucinogenic mushroom diversity.</title>
        <authorList>
            <person name="Reynolds H.T."/>
            <person name="Vijayakumar V."/>
            <person name="Gluck-Thaler E."/>
            <person name="Korotkin H.B."/>
            <person name="Matheny P.B."/>
            <person name="Slot J.C."/>
        </authorList>
    </citation>
    <scope>NUCLEOTIDE SEQUENCE [LARGE SCALE GENOMIC DNA]</scope>
    <source>
        <strain evidence="13 14">SRW20</strain>
    </source>
</reference>
<comment type="caution">
    <text evidence="13">The sequence shown here is derived from an EMBL/GenBank/DDBJ whole genome shotgun (WGS) entry which is preliminary data.</text>
</comment>
<evidence type="ECO:0000256" key="8">
    <source>
        <dbReference type="ARBA" id="ARBA00023136"/>
    </source>
</evidence>